<organism evidence="5 6">
    <name type="scientific">Vibrio mediterranei</name>
    <dbReference type="NCBI Taxonomy" id="689"/>
    <lineage>
        <taxon>Bacteria</taxon>
        <taxon>Pseudomonadati</taxon>
        <taxon>Pseudomonadota</taxon>
        <taxon>Gammaproteobacteria</taxon>
        <taxon>Vibrionales</taxon>
        <taxon>Vibrionaceae</taxon>
        <taxon>Vibrio</taxon>
    </lineage>
</organism>
<dbReference type="PANTHER" id="PTHR46124:SF3">
    <property type="entry name" value="HYDROLASE"/>
    <property type="match status" value="1"/>
</dbReference>
<evidence type="ECO:0000256" key="2">
    <source>
        <dbReference type="ARBA" id="ARBA00022723"/>
    </source>
</evidence>
<dbReference type="EMBL" id="CP033577">
    <property type="protein sequence ID" value="AYV21986.1"/>
    <property type="molecule type" value="Genomic_DNA"/>
</dbReference>
<keyword evidence="2 4" id="KW-0479">Metal-binding</keyword>
<dbReference type="AlphaFoldDB" id="A0A3G4VB48"/>
<evidence type="ECO:0000256" key="1">
    <source>
        <dbReference type="ARBA" id="ARBA00009275"/>
    </source>
</evidence>
<dbReference type="SUPFAM" id="SSF51556">
    <property type="entry name" value="Metallo-dependent hydrolases"/>
    <property type="match status" value="1"/>
</dbReference>
<dbReference type="InterPro" id="IPR018228">
    <property type="entry name" value="DNase_TatD-rel_CS"/>
</dbReference>
<dbReference type="FunFam" id="3.20.20.140:FF:000005">
    <property type="entry name" value="TatD family hydrolase"/>
    <property type="match status" value="1"/>
</dbReference>
<dbReference type="RefSeq" id="WP_124940670.1">
    <property type="nucleotide sequence ID" value="NZ_CP033577.1"/>
</dbReference>
<feature type="binding site" evidence="4">
    <location>
        <position position="206"/>
    </location>
    <ligand>
        <name>a divalent metal cation</name>
        <dbReference type="ChEBI" id="CHEBI:60240"/>
        <label>1</label>
    </ligand>
</feature>
<protein>
    <submittedName>
        <fullName evidence="5">TatD family deoxyribonuclease</fullName>
    </submittedName>
</protein>
<feature type="binding site" evidence="4">
    <location>
        <position position="96"/>
    </location>
    <ligand>
        <name>a divalent metal cation</name>
        <dbReference type="ChEBI" id="CHEBI:60240"/>
        <label>1</label>
    </ligand>
</feature>
<dbReference type="PIRSF" id="PIRSF005902">
    <property type="entry name" value="DNase_TatD"/>
    <property type="match status" value="1"/>
</dbReference>
<dbReference type="GO" id="GO:0005829">
    <property type="term" value="C:cytosol"/>
    <property type="evidence" value="ECO:0007669"/>
    <property type="project" value="TreeGrafter"/>
</dbReference>
<gene>
    <name evidence="5" type="ORF">ECB94_12320</name>
</gene>
<evidence type="ECO:0000256" key="4">
    <source>
        <dbReference type="PIRSR" id="PIRSR005902-1"/>
    </source>
</evidence>
<comment type="similarity">
    <text evidence="1">Belongs to the metallo-dependent hydrolases superfamily. TatD-type hydrolase family.</text>
</comment>
<evidence type="ECO:0000313" key="6">
    <source>
        <dbReference type="Proteomes" id="UP000279760"/>
    </source>
</evidence>
<keyword evidence="3" id="KW-0378">Hydrolase</keyword>
<dbReference type="GO" id="GO:0016788">
    <property type="term" value="F:hydrolase activity, acting on ester bonds"/>
    <property type="evidence" value="ECO:0007669"/>
    <property type="project" value="InterPro"/>
</dbReference>
<evidence type="ECO:0000256" key="3">
    <source>
        <dbReference type="ARBA" id="ARBA00022801"/>
    </source>
</evidence>
<reference evidence="5 6" key="1">
    <citation type="submission" date="2018-11" db="EMBL/GenBank/DDBJ databases">
        <title>Complete Genome Sequence of Vbrio mediterranei 117-T6: a Potential Pathogen Bacteria Isolated from the Conchocelis of Pyropia.</title>
        <authorList>
            <person name="Liu Q."/>
        </authorList>
    </citation>
    <scope>NUCLEOTIDE SEQUENCE [LARGE SCALE GENOMIC DNA]</scope>
    <source>
        <strain evidence="5 6">117-T6</strain>
    </source>
</reference>
<sequence length="259" mass="29051">MVIDSHCHLDLLAKKKDINQVLLEAAKAQVAAIVVPGINEQNWLAINKLASEHAMVYFALGFHPLFLEEVDDGSIARLEQRVAELKNNQKFVALGECGLDFYQGRENELLQKSLLSEQIRIANQYQLPIILHCRKAHQELIALLKQNPPLYSGVIHGFSGSYQQAMDYVNLGLKIGVGGVITYERAQKTRSTIINLPLESLLLETDAPDMPLYGYQGQPNEPKMVNMVLSSLNMLRSENEQTVTSQLLKNSKLTFNFCD</sequence>
<feature type="binding site" evidence="4">
    <location>
        <position position="132"/>
    </location>
    <ligand>
        <name>a divalent metal cation</name>
        <dbReference type="ChEBI" id="CHEBI:60240"/>
        <label>2</label>
    </ligand>
</feature>
<dbReference type="CDD" id="cd01310">
    <property type="entry name" value="TatD_DNAse"/>
    <property type="match status" value="1"/>
</dbReference>
<accession>A0A3G4VB48</accession>
<feature type="binding site" evidence="4">
    <location>
        <position position="6"/>
    </location>
    <ligand>
        <name>a divalent metal cation</name>
        <dbReference type="ChEBI" id="CHEBI:60240"/>
        <label>1</label>
    </ligand>
</feature>
<dbReference type="PANTHER" id="PTHR46124">
    <property type="entry name" value="D-AMINOACYL-TRNA DEACYLASE"/>
    <property type="match status" value="1"/>
</dbReference>
<dbReference type="InterPro" id="IPR001130">
    <property type="entry name" value="TatD-like"/>
</dbReference>
<dbReference type="Gene3D" id="3.20.20.140">
    <property type="entry name" value="Metal-dependent hydrolases"/>
    <property type="match status" value="1"/>
</dbReference>
<dbReference type="PROSITE" id="PS01091">
    <property type="entry name" value="TATD_3"/>
    <property type="match status" value="1"/>
</dbReference>
<proteinExistence type="inferred from homology"/>
<dbReference type="GO" id="GO:0046872">
    <property type="term" value="F:metal ion binding"/>
    <property type="evidence" value="ECO:0007669"/>
    <property type="project" value="UniProtKB-KW"/>
</dbReference>
<dbReference type="PROSITE" id="PS01137">
    <property type="entry name" value="TATD_1"/>
    <property type="match status" value="1"/>
</dbReference>
<feature type="binding site" evidence="4">
    <location>
        <position position="8"/>
    </location>
    <ligand>
        <name>a divalent metal cation</name>
        <dbReference type="ChEBI" id="CHEBI:60240"/>
        <label>1</label>
    </ligand>
</feature>
<dbReference type="Pfam" id="PF01026">
    <property type="entry name" value="TatD_DNase"/>
    <property type="match status" value="1"/>
</dbReference>
<feature type="binding site" evidence="4">
    <location>
        <position position="156"/>
    </location>
    <ligand>
        <name>a divalent metal cation</name>
        <dbReference type="ChEBI" id="CHEBI:60240"/>
        <label>2</label>
    </ligand>
</feature>
<dbReference type="Proteomes" id="UP000279760">
    <property type="component" value="Chromosome 1"/>
</dbReference>
<evidence type="ECO:0000313" key="5">
    <source>
        <dbReference type="EMBL" id="AYV21986.1"/>
    </source>
</evidence>
<dbReference type="InterPro" id="IPR032466">
    <property type="entry name" value="Metal_Hydrolase"/>
</dbReference>
<name>A0A3G4VB48_9VIBR</name>